<dbReference type="PANTHER" id="PTHR44688">
    <property type="entry name" value="DNA-BINDING TRANSCRIPTIONAL ACTIVATOR DEVR_DOSR"/>
    <property type="match status" value="1"/>
</dbReference>
<dbReference type="EMBL" id="BNJF01000003">
    <property type="protein sequence ID" value="GHO47858.1"/>
    <property type="molecule type" value="Genomic_DNA"/>
</dbReference>
<feature type="domain" description="HTH luxR-type" evidence="4">
    <location>
        <begin position="865"/>
        <end position="930"/>
    </location>
</feature>
<dbReference type="CDD" id="cd06170">
    <property type="entry name" value="LuxR_C_like"/>
    <property type="match status" value="1"/>
</dbReference>
<dbReference type="Proteomes" id="UP000612362">
    <property type="component" value="Unassembled WGS sequence"/>
</dbReference>
<dbReference type="SUPFAM" id="SSF52540">
    <property type="entry name" value="P-loop containing nucleoside triphosphate hydrolases"/>
    <property type="match status" value="1"/>
</dbReference>
<dbReference type="InterPro" id="IPR000792">
    <property type="entry name" value="Tscrpt_reg_LuxR_C"/>
</dbReference>
<dbReference type="InterPro" id="IPR016032">
    <property type="entry name" value="Sig_transdc_resp-reg_C-effctor"/>
</dbReference>
<organism evidence="5 6">
    <name type="scientific">Ktedonospora formicarum</name>
    <dbReference type="NCBI Taxonomy" id="2778364"/>
    <lineage>
        <taxon>Bacteria</taxon>
        <taxon>Bacillati</taxon>
        <taxon>Chloroflexota</taxon>
        <taxon>Ktedonobacteria</taxon>
        <taxon>Ktedonobacterales</taxon>
        <taxon>Ktedonobacteraceae</taxon>
        <taxon>Ktedonospora</taxon>
    </lineage>
</organism>
<keyword evidence="6" id="KW-1185">Reference proteome</keyword>
<keyword evidence="1" id="KW-0805">Transcription regulation</keyword>
<dbReference type="InterPro" id="IPR059106">
    <property type="entry name" value="WHD_MalT"/>
</dbReference>
<accession>A0A8J3I686</accession>
<dbReference type="SUPFAM" id="SSF46894">
    <property type="entry name" value="C-terminal effector domain of the bipartite response regulators"/>
    <property type="match status" value="1"/>
</dbReference>
<dbReference type="SMART" id="SM00421">
    <property type="entry name" value="HTH_LUXR"/>
    <property type="match status" value="1"/>
</dbReference>
<dbReference type="InterPro" id="IPR027417">
    <property type="entry name" value="P-loop_NTPase"/>
</dbReference>
<name>A0A8J3I686_9CHLR</name>
<gene>
    <name evidence="5" type="ORF">KSX_60210</name>
</gene>
<dbReference type="Gene3D" id="1.25.40.10">
    <property type="entry name" value="Tetratricopeptide repeat domain"/>
    <property type="match status" value="1"/>
</dbReference>
<dbReference type="Pfam" id="PF00196">
    <property type="entry name" value="GerE"/>
    <property type="match status" value="1"/>
</dbReference>
<keyword evidence="3" id="KW-0804">Transcription</keyword>
<dbReference type="Pfam" id="PF17874">
    <property type="entry name" value="TPR_MalT"/>
    <property type="match status" value="1"/>
</dbReference>
<evidence type="ECO:0000259" key="4">
    <source>
        <dbReference type="PROSITE" id="PS50043"/>
    </source>
</evidence>
<sequence>MSEVVKCKKPESNRLASLPLLTSKLQPPRLASGLIERKRLLISIDRALESRLTLISAPAGSGKTTLVRQWMEGQRAQGQLSPIAWVTLDIDDNDPLHFWRYVAHACLGLPSQPGRDALSQLDAMSSPFKPLPLEGLITTLLNELSQISEPGLLVLDDYHIIDTPQIHESLNFFIEHLPPDLHLILITRADPPFALARFRVRGELIELYSADLRFTQEEAQAFLSLGAINVPSPEMIQQLYNRLEGWPAGLRLLSLALQRCRDQREIASVVSSFTGSQSALQEYFVSEILSVQPEPLQDFLLRTSVLARLTGPLCDALVERVESDRVLTTLAHANLFLEPLADGEGWYRYHALFAEAMQAEARKRLGNETLRALALKASEWYEARELLSEAIEAAFQAQDMQRVIGLLERLTQHQTLGTELIPTRGTLGPQALRRWLERLPEPLLHQHPALCLRYATTLLNIIVTAQTSVTATIFEHIHTLLDIAEEGWRRDQDTEGLGSVFAFRALLARQRGDLERGMDWARQALAYLPEEDMAWRHMCHIVVGIGAIFLGNLHDALQAIERNREYCRAFNLPPIMRANTVLLSGVLTDMGALHRASEHLQYILHEAREQQDLDDIGDALVGLAGLSYEWNTLEEAEKQAREALDIGRTLQNMEFQVQSVLVLAQIEQIRGDTRSALEWLETPNLQAQPSYPLFTQLERSIQTTQASIHLASGNLSAVQRWLDERAQVRIKLPCLQRDREELLVARWFLAQEPNGEALQHLKGLEEAAREGGRMRHALEARLLSALAYAAEKRVQEARHALLEVLARAHIEGYTRLFLDEGEVMATLLRSVLPHLHAKAQVSYVQGLLAVFEREQTGSAPLTIPASPLLEPLSPQELRVLRLLVAGHTNPEIARELVVSVNTVKAQVQSIYRKLDVNNRVEASKVASLLNLL</sequence>
<evidence type="ECO:0000313" key="5">
    <source>
        <dbReference type="EMBL" id="GHO47858.1"/>
    </source>
</evidence>
<comment type="caution">
    <text evidence="5">The sequence shown here is derived from an EMBL/GenBank/DDBJ whole genome shotgun (WGS) entry which is preliminary data.</text>
</comment>
<dbReference type="PROSITE" id="PS00622">
    <property type="entry name" value="HTH_LUXR_1"/>
    <property type="match status" value="1"/>
</dbReference>
<keyword evidence="2" id="KW-0238">DNA-binding</keyword>
<evidence type="ECO:0000256" key="2">
    <source>
        <dbReference type="ARBA" id="ARBA00023125"/>
    </source>
</evidence>
<dbReference type="GO" id="GO:0003677">
    <property type="term" value="F:DNA binding"/>
    <property type="evidence" value="ECO:0007669"/>
    <property type="project" value="UniProtKB-KW"/>
</dbReference>
<dbReference type="Gene3D" id="1.10.10.10">
    <property type="entry name" value="Winged helix-like DNA-binding domain superfamily/Winged helix DNA-binding domain"/>
    <property type="match status" value="1"/>
</dbReference>
<dbReference type="PRINTS" id="PR00038">
    <property type="entry name" value="HTHLUXR"/>
</dbReference>
<dbReference type="InterPro" id="IPR036388">
    <property type="entry name" value="WH-like_DNA-bd_sf"/>
</dbReference>
<dbReference type="RefSeq" id="WP_220197088.1">
    <property type="nucleotide sequence ID" value="NZ_BNJF01000003.1"/>
</dbReference>
<evidence type="ECO:0000313" key="6">
    <source>
        <dbReference type="Proteomes" id="UP000612362"/>
    </source>
</evidence>
<dbReference type="Gene3D" id="3.40.50.300">
    <property type="entry name" value="P-loop containing nucleotide triphosphate hydrolases"/>
    <property type="match status" value="1"/>
</dbReference>
<protein>
    <submittedName>
        <fullName evidence="5">LuxR family transcriptional regulator</fullName>
    </submittedName>
</protein>
<dbReference type="AlphaFoldDB" id="A0A8J3I686"/>
<dbReference type="GO" id="GO:0006355">
    <property type="term" value="P:regulation of DNA-templated transcription"/>
    <property type="evidence" value="ECO:0007669"/>
    <property type="project" value="InterPro"/>
</dbReference>
<dbReference type="Pfam" id="PF25873">
    <property type="entry name" value="WHD_MalT"/>
    <property type="match status" value="1"/>
</dbReference>
<dbReference type="SUPFAM" id="SSF48452">
    <property type="entry name" value="TPR-like"/>
    <property type="match status" value="1"/>
</dbReference>
<evidence type="ECO:0000256" key="3">
    <source>
        <dbReference type="ARBA" id="ARBA00023163"/>
    </source>
</evidence>
<evidence type="ECO:0000256" key="1">
    <source>
        <dbReference type="ARBA" id="ARBA00023015"/>
    </source>
</evidence>
<reference evidence="5" key="1">
    <citation type="submission" date="2020-10" db="EMBL/GenBank/DDBJ databases">
        <title>Taxonomic study of unclassified bacteria belonging to the class Ktedonobacteria.</title>
        <authorList>
            <person name="Yabe S."/>
            <person name="Wang C.M."/>
            <person name="Zheng Y."/>
            <person name="Sakai Y."/>
            <person name="Cavaletti L."/>
            <person name="Monciardini P."/>
            <person name="Donadio S."/>
        </authorList>
    </citation>
    <scope>NUCLEOTIDE SEQUENCE</scope>
    <source>
        <strain evidence="5">SOSP1-1</strain>
    </source>
</reference>
<dbReference type="PROSITE" id="PS50043">
    <property type="entry name" value="HTH_LUXR_2"/>
    <property type="match status" value="1"/>
</dbReference>
<dbReference type="InterPro" id="IPR011990">
    <property type="entry name" value="TPR-like_helical_dom_sf"/>
</dbReference>
<dbReference type="InterPro" id="IPR041617">
    <property type="entry name" value="TPR_MalT"/>
</dbReference>
<dbReference type="PANTHER" id="PTHR44688:SF16">
    <property type="entry name" value="DNA-BINDING TRANSCRIPTIONAL ACTIVATOR DEVR_DOSR"/>
    <property type="match status" value="1"/>
</dbReference>
<proteinExistence type="predicted"/>